<accession>A0A7I8JW20</accession>
<proteinExistence type="predicted"/>
<dbReference type="PANTHER" id="PTHR36730:SF1">
    <property type="entry name" value="CATHEPSIN PROPEPTIDE INHIBITOR DOMAIN-CONTAINING PROTEIN"/>
    <property type="match status" value="1"/>
</dbReference>
<reference evidence="2" key="1">
    <citation type="submission" date="2020-02" db="EMBL/GenBank/DDBJ databases">
        <authorList>
            <person name="Scholz U."/>
            <person name="Mascher M."/>
            <person name="Fiebig A."/>
        </authorList>
    </citation>
    <scope>NUCLEOTIDE SEQUENCE</scope>
</reference>
<evidence type="ECO:0000313" key="3">
    <source>
        <dbReference type="Proteomes" id="UP000663760"/>
    </source>
</evidence>
<organism evidence="2 3">
    <name type="scientific">Spirodela intermedia</name>
    <name type="common">Intermediate duckweed</name>
    <dbReference type="NCBI Taxonomy" id="51605"/>
    <lineage>
        <taxon>Eukaryota</taxon>
        <taxon>Viridiplantae</taxon>
        <taxon>Streptophyta</taxon>
        <taxon>Embryophyta</taxon>
        <taxon>Tracheophyta</taxon>
        <taxon>Spermatophyta</taxon>
        <taxon>Magnoliopsida</taxon>
        <taxon>Liliopsida</taxon>
        <taxon>Araceae</taxon>
        <taxon>Lemnoideae</taxon>
        <taxon>Spirodela</taxon>
    </lineage>
</organism>
<keyword evidence="3" id="KW-1185">Reference proteome</keyword>
<dbReference type="EMBL" id="LR746264">
    <property type="protein sequence ID" value="CAA7387805.1"/>
    <property type="molecule type" value="Genomic_DNA"/>
</dbReference>
<gene>
    <name evidence="2" type="ORF">SI8410_01000165</name>
</gene>
<dbReference type="OrthoDB" id="2019425at2759"/>
<dbReference type="AlphaFoldDB" id="A0A7I8JW20"/>
<feature type="compositionally biased region" description="Low complexity" evidence="1">
    <location>
        <begin position="45"/>
        <end position="59"/>
    </location>
</feature>
<evidence type="ECO:0000256" key="1">
    <source>
        <dbReference type="SAM" id="MobiDB-lite"/>
    </source>
</evidence>
<name>A0A7I8JW20_SPIIN</name>
<evidence type="ECO:0000313" key="2">
    <source>
        <dbReference type="EMBL" id="CAA7387805.1"/>
    </source>
</evidence>
<sequence>MLSSSSLHLLAPPPHRYPAAVGYGKAAGRRSRVRAGTSREENPGALSPSPAAPPSSSLSQHRVPRRSISLAGSAALLLWSLPACAGVLSGFPGLESVPGPELPQIDFLNRWNEEKRKKYEELDSRFRSSSVLKELLEKSKQNKDRNKRAIQDKYCIRGAEWGVGDCSTDGMTQDEKDAFIKELKKRSGVE</sequence>
<feature type="region of interest" description="Disordered" evidence="1">
    <location>
        <begin position="1"/>
        <end position="60"/>
    </location>
</feature>
<protein>
    <submittedName>
        <fullName evidence="2">Uncharacterized protein</fullName>
    </submittedName>
</protein>
<dbReference type="Proteomes" id="UP000663760">
    <property type="component" value="Chromosome 1"/>
</dbReference>
<dbReference type="PANTHER" id="PTHR36730">
    <property type="entry name" value="OS03G0210700 PROTEIN"/>
    <property type="match status" value="1"/>
</dbReference>
<feature type="compositionally biased region" description="Low complexity" evidence="1">
    <location>
        <begin position="1"/>
        <end position="10"/>
    </location>
</feature>